<evidence type="ECO:0000259" key="9">
    <source>
        <dbReference type="PROSITE" id="PS50126"/>
    </source>
</evidence>
<dbReference type="Pfam" id="PF08529">
    <property type="entry name" value="NusA_N"/>
    <property type="match status" value="1"/>
</dbReference>
<evidence type="ECO:0000256" key="2">
    <source>
        <dbReference type="ARBA" id="ARBA00022490"/>
    </source>
</evidence>
<dbReference type="InterPro" id="IPR012340">
    <property type="entry name" value="NA-bd_OB-fold"/>
</dbReference>
<dbReference type="Gene3D" id="2.40.50.140">
    <property type="entry name" value="Nucleic acid-binding proteins"/>
    <property type="match status" value="1"/>
</dbReference>
<organism evidence="10 11">
    <name type="scientific">Dehalococcoides mccartyi</name>
    <dbReference type="NCBI Taxonomy" id="61435"/>
    <lineage>
        <taxon>Bacteria</taxon>
        <taxon>Bacillati</taxon>
        <taxon>Chloroflexota</taxon>
        <taxon>Dehalococcoidia</taxon>
        <taxon>Dehalococcoidales</taxon>
        <taxon>Dehalococcoidaceae</taxon>
        <taxon>Dehalococcoides</taxon>
    </lineage>
</organism>
<dbReference type="InterPro" id="IPR010213">
    <property type="entry name" value="TF_NusA"/>
</dbReference>
<dbReference type="PROSITE" id="PS50126">
    <property type="entry name" value="S1"/>
    <property type="match status" value="1"/>
</dbReference>
<feature type="compositionally biased region" description="Basic and acidic residues" evidence="8">
    <location>
        <begin position="462"/>
        <end position="472"/>
    </location>
</feature>
<keyword evidence="4 7" id="KW-0694">RNA-binding</keyword>
<comment type="subunit">
    <text evidence="7">Monomer. Binds directly to the core enzyme of the DNA-dependent RNA polymerase and to nascent RNA.</text>
</comment>
<dbReference type="NCBIfam" id="TIGR01953">
    <property type="entry name" value="NusA"/>
    <property type="match status" value="1"/>
</dbReference>
<comment type="subcellular location">
    <subcellularLocation>
        <location evidence="7">Cytoplasm</location>
    </subcellularLocation>
</comment>
<keyword evidence="10" id="KW-0648">Protein biosynthesis</keyword>
<keyword evidence="6 7" id="KW-0804">Transcription</keyword>
<dbReference type="PANTHER" id="PTHR22648:SF0">
    <property type="entry name" value="TRANSCRIPTION TERMINATION_ANTITERMINATION PROTEIN NUSA"/>
    <property type="match status" value="1"/>
</dbReference>
<dbReference type="EMBL" id="JGYD01000029">
    <property type="protein sequence ID" value="KSV16078.1"/>
    <property type="molecule type" value="Genomic_DNA"/>
</dbReference>
<evidence type="ECO:0000256" key="1">
    <source>
        <dbReference type="ARBA" id="ARBA00022472"/>
    </source>
</evidence>
<dbReference type="CDD" id="cd22529">
    <property type="entry name" value="KH-II_NusA_rpt2"/>
    <property type="match status" value="1"/>
</dbReference>
<dbReference type="InterPro" id="IPR036555">
    <property type="entry name" value="NusA_N_sf"/>
</dbReference>
<dbReference type="CDD" id="cd02134">
    <property type="entry name" value="KH-II_NusA_rpt1"/>
    <property type="match status" value="1"/>
</dbReference>
<dbReference type="SUPFAM" id="SSF50249">
    <property type="entry name" value="Nucleic acid-binding proteins"/>
    <property type="match status" value="1"/>
</dbReference>
<dbReference type="PANTHER" id="PTHR22648">
    <property type="entry name" value="TRANSCRIPTION TERMINATION FACTOR NUSA"/>
    <property type="match status" value="1"/>
</dbReference>
<evidence type="ECO:0000256" key="7">
    <source>
        <dbReference type="HAMAP-Rule" id="MF_00945"/>
    </source>
</evidence>
<proteinExistence type="inferred from homology"/>
<dbReference type="InterPro" id="IPR030842">
    <property type="entry name" value="TF_NusA_bacterial"/>
</dbReference>
<comment type="caution">
    <text evidence="10">The sequence shown here is derived from an EMBL/GenBank/DDBJ whole genome shotgun (WGS) entry which is preliminary data.</text>
</comment>
<feature type="region of interest" description="Disordered" evidence="8">
    <location>
        <begin position="451"/>
        <end position="491"/>
    </location>
</feature>
<dbReference type="PATRIC" id="fig|61435.5.peg.1633"/>
<dbReference type="FunFam" id="3.30.300.20:FF:000002">
    <property type="entry name" value="Transcription termination/antitermination protein NusA"/>
    <property type="match status" value="1"/>
</dbReference>
<dbReference type="GO" id="GO:0003700">
    <property type="term" value="F:DNA-binding transcription factor activity"/>
    <property type="evidence" value="ECO:0007669"/>
    <property type="project" value="InterPro"/>
</dbReference>
<dbReference type="FunFam" id="3.30.300.20:FF:000005">
    <property type="entry name" value="Transcription termination/antitermination protein NusA"/>
    <property type="match status" value="1"/>
</dbReference>
<evidence type="ECO:0000313" key="10">
    <source>
        <dbReference type="EMBL" id="KSV16078.1"/>
    </source>
</evidence>
<dbReference type="Proteomes" id="UP000053577">
    <property type="component" value="Unassembled WGS sequence"/>
</dbReference>
<dbReference type="SMART" id="SM00322">
    <property type="entry name" value="KH"/>
    <property type="match status" value="2"/>
</dbReference>
<dbReference type="Gene3D" id="3.30.300.20">
    <property type="match status" value="2"/>
</dbReference>
<dbReference type="GO" id="GO:0031564">
    <property type="term" value="P:transcription antitermination"/>
    <property type="evidence" value="ECO:0007669"/>
    <property type="project" value="UniProtKB-UniRule"/>
</dbReference>
<dbReference type="GO" id="GO:0003723">
    <property type="term" value="F:RNA binding"/>
    <property type="evidence" value="ECO:0007669"/>
    <property type="project" value="UniProtKB-UniRule"/>
</dbReference>
<dbReference type="eggNOG" id="COG0195">
    <property type="taxonomic scope" value="Bacteria"/>
</dbReference>
<keyword evidence="10" id="KW-0251">Elongation factor</keyword>
<dbReference type="InterPro" id="IPR025249">
    <property type="entry name" value="TF_NusA_KH_1st"/>
</dbReference>
<dbReference type="GO" id="GO:0005829">
    <property type="term" value="C:cytosol"/>
    <property type="evidence" value="ECO:0007669"/>
    <property type="project" value="TreeGrafter"/>
</dbReference>
<gene>
    <name evidence="7" type="primary">nusA</name>
    <name evidence="10" type="ORF">DA01_08310</name>
</gene>
<feature type="domain" description="S1 motif" evidence="9">
    <location>
        <begin position="136"/>
        <end position="200"/>
    </location>
</feature>
<keyword evidence="2 7" id="KW-0963">Cytoplasm</keyword>
<evidence type="ECO:0000256" key="8">
    <source>
        <dbReference type="SAM" id="MobiDB-lite"/>
    </source>
</evidence>
<dbReference type="PROSITE" id="PS50084">
    <property type="entry name" value="KH_TYPE_1"/>
    <property type="match status" value="1"/>
</dbReference>
<dbReference type="Pfam" id="PF26594">
    <property type="entry name" value="KH_NusA_2nd"/>
    <property type="match status" value="1"/>
</dbReference>
<accession>A0A0V8LX35</accession>
<keyword evidence="5 7" id="KW-0805">Transcription regulation</keyword>
<dbReference type="InterPro" id="IPR058582">
    <property type="entry name" value="KH_NusA_2nd"/>
</dbReference>
<dbReference type="Gene3D" id="3.30.1480.10">
    <property type="entry name" value="NusA, N-terminal domain"/>
    <property type="match status" value="1"/>
</dbReference>
<comment type="similarity">
    <text evidence="7">Belongs to the NusA family.</text>
</comment>
<dbReference type="OrthoDB" id="9807233at2"/>
<dbReference type="SUPFAM" id="SSF54814">
    <property type="entry name" value="Prokaryotic type KH domain (KH-domain type II)"/>
    <property type="match status" value="2"/>
</dbReference>
<evidence type="ECO:0000256" key="5">
    <source>
        <dbReference type="ARBA" id="ARBA00023015"/>
    </source>
</evidence>
<keyword evidence="3 7" id="KW-0889">Transcription antitermination</keyword>
<dbReference type="HAMAP" id="MF_00945_B">
    <property type="entry name" value="NusA_B"/>
    <property type="match status" value="1"/>
</dbReference>
<name>A0A0V8LX35_9CHLR</name>
<dbReference type="InterPro" id="IPR009019">
    <property type="entry name" value="KH_sf_prok-type"/>
</dbReference>
<evidence type="ECO:0000256" key="6">
    <source>
        <dbReference type="ARBA" id="ARBA00023163"/>
    </source>
</evidence>
<dbReference type="Pfam" id="PF13184">
    <property type="entry name" value="KH_NusA_1st"/>
    <property type="match status" value="1"/>
</dbReference>
<dbReference type="SMART" id="SM00316">
    <property type="entry name" value="S1"/>
    <property type="match status" value="1"/>
</dbReference>
<dbReference type="Pfam" id="PF00575">
    <property type="entry name" value="S1"/>
    <property type="match status" value="1"/>
</dbReference>
<reference evidence="10 11" key="1">
    <citation type="journal article" date="2015" name="Sci. Rep.">
        <title>A comparative genomics and reductive dehalogenase gene transcription study of two chloroethene-respiring bacteria, Dehalococcoides mccartyi strains MB and 11a.</title>
        <authorList>
            <person name="Low A."/>
            <person name="Shen Z."/>
            <person name="Cheng D."/>
            <person name="Rogers M.J."/>
            <person name="Lee P.K."/>
            <person name="He J."/>
        </authorList>
    </citation>
    <scope>NUCLEOTIDE SEQUENCE [LARGE SCALE GENOMIC DNA]</scope>
    <source>
        <strain evidence="10 11">MB</strain>
    </source>
</reference>
<keyword evidence="1 7" id="KW-0806">Transcription termination</keyword>
<protein>
    <recommendedName>
        <fullName evidence="7">Transcription termination/antitermination protein NusA</fullName>
    </recommendedName>
</protein>
<evidence type="ECO:0000313" key="11">
    <source>
        <dbReference type="Proteomes" id="UP000053577"/>
    </source>
</evidence>
<sequence>MKSDFLLAITQLSAEKNLPKEVVLATVESALVSAYRKESFAPNQNIAVKIDQLTGKVKVMAEKLVVEKVTDSRQEMRLLEAKRLKADAKIGDLMMVEDTPADAGRIAAQTAKQVILQRLHEAENTAIFDEYASKAGDTLVGVVQRIEPKQITVDIGRVEAIMPASEQAYGERYRAGQRIKVYVVDVAKTAKGPAVIVSRSHPGLVRRLFEMEVPEVFNQLVEIKAVAREAGSRSKVAVGALQPGIDPVGCCVGLRGIRIQNIVSELNGEKIDVVAWDSEIANFIANSLSPAQVTKVILNEAEKSAIVVIPDRQLSLGIGKEGQNVRLAVKLTGWRIDIKSASDEEVERAEETARKQGETEKPAITEKVIEKQPAAVPAAKAEAEPLEPVMPEAIIAEPAVKETPAKTEAVPEEQGVVVPLNVLDKVAEGDTVKLRFAEDLLPRREIVIDDKNKGKNKKKTVKGKDTAEDGIKLKGKKRRNVTDYESEEIDF</sequence>
<dbReference type="InterPro" id="IPR015946">
    <property type="entry name" value="KH_dom-like_a/b"/>
</dbReference>
<dbReference type="CDD" id="cd04455">
    <property type="entry name" value="S1_NusA"/>
    <property type="match status" value="1"/>
</dbReference>
<evidence type="ECO:0000256" key="3">
    <source>
        <dbReference type="ARBA" id="ARBA00022814"/>
    </source>
</evidence>
<dbReference type="RefSeq" id="WP_058292967.1">
    <property type="nucleotide sequence ID" value="NZ_JGYD01000029.1"/>
</dbReference>
<evidence type="ECO:0000256" key="4">
    <source>
        <dbReference type="ARBA" id="ARBA00022884"/>
    </source>
</evidence>
<dbReference type="GO" id="GO:0006353">
    <property type="term" value="P:DNA-templated transcription termination"/>
    <property type="evidence" value="ECO:0007669"/>
    <property type="project" value="UniProtKB-UniRule"/>
</dbReference>
<dbReference type="InterPro" id="IPR004087">
    <property type="entry name" value="KH_dom"/>
</dbReference>
<dbReference type="SUPFAM" id="SSF69705">
    <property type="entry name" value="Transcription factor NusA, N-terminal domain"/>
    <property type="match status" value="1"/>
</dbReference>
<comment type="function">
    <text evidence="7">Participates in both transcription termination and antitermination.</text>
</comment>
<dbReference type="AlphaFoldDB" id="A0A0V8LX35"/>
<dbReference type="InterPro" id="IPR013735">
    <property type="entry name" value="TF_NusA_N"/>
</dbReference>
<dbReference type="InterPro" id="IPR003029">
    <property type="entry name" value="S1_domain"/>
</dbReference>
<dbReference type="GO" id="GO:0003746">
    <property type="term" value="F:translation elongation factor activity"/>
    <property type="evidence" value="ECO:0007669"/>
    <property type="project" value="UniProtKB-KW"/>
</dbReference>